<keyword evidence="3" id="KW-1003">Cell membrane</keyword>
<feature type="transmembrane region" description="Helical" evidence="7">
    <location>
        <begin position="22"/>
        <end position="44"/>
    </location>
</feature>
<comment type="similarity">
    <text evidence="7">Belongs to the binding-protein-dependent transport system permease family.</text>
</comment>
<accession>A0ABM9CBH0</accession>
<protein>
    <recommendedName>
        <fullName evidence="8">ABC transmembrane type-1 domain-containing protein</fullName>
    </recommendedName>
</protein>
<evidence type="ECO:0000313" key="10">
    <source>
        <dbReference type="Proteomes" id="UP000838686"/>
    </source>
</evidence>
<dbReference type="EMBL" id="CAKMMF010000014">
    <property type="protein sequence ID" value="CAH1208137.1"/>
    <property type="molecule type" value="Genomic_DNA"/>
</dbReference>
<evidence type="ECO:0000256" key="3">
    <source>
        <dbReference type="ARBA" id="ARBA00022475"/>
    </source>
</evidence>
<evidence type="ECO:0000313" key="9">
    <source>
        <dbReference type="EMBL" id="CAH1208137.1"/>
    </source>
</evidence>
<evidence type="ECO:0000256" key="4">
    <source>
        <dbReference type="ARBA" id="ARBA00022692"/>
    </source>
</evidence>
<evidence type="ECO:0000256" key="5">
    <source>
        <dbReference type="ARBA" id="ARBA00022989"/>
    </source>
</evidence>
<dbReference type="Gene3D" id="1.10.3720.10">
    <property type="entry name" value="MetI-like"/>
    <property type="match status" value="1"/>
</dbReference>
<dbReference type="CDD" id="cd06261">
    <property type="entry name" value="TM_PBP2"/>
    <property type="match status" value="1"/>
</dbReference>
<sequence length="220" mass="23662">MYQYDLETMLSKIILPGLRDTFLMLGGSIVTCSVCGFILAIILITTDSRGLRPNRVIYETISAIINVLRSVPFIIVIIVIIPVTRFVVGTSIGVGPAIFSITVAGSPLIARLLEGCFKEIDARLIEAAKSFGASDWQITWHVIVNESIPSIISSMTLGIVSLLGYTAIAGTVGAGGLGAVALTYGYQNFDDTIMYSTVLVLIVIVQFIQIAGNALYRKLK</sequence>
<evidence type="ECO:0000256" key="7">
    <source>
        <dbReference type="RuleBase" id="RU363032"/>
    </source>
</evidence>
<comment type="subcellular location">
    <subcellularLocation>
        <location evidence="1 7">Cell membrane</location>
        <topology evidence="1 7">Multi-pass membrane protein</topology>
    </subcellularLocation>
</comment>
<dbReference type="PROSITE" id="PS50928">
    <property type="entry name" value="ABC_TM1"/>
    <property type="match status" value="1"/>
</dbReference>
<keyword evidence="6 7" id="KW-0472">Membrane</keyword>
<keyword evidence="5 7" id="KW-1133">Transmembrane helix</keyword>
<dbReference type="PANTHER" id="PTHR30450">
    <property type="entry name" value="ABC TRANSPORTER PERMEASE"/>
    <property type="match status" value="1"/>
</dbReference>
<dbReference type="PANTHER" id="PTHR30450:SF1">
    <property type="entry name" value="D-METHIONINE TRANSPORT SYSTEM PERMEASE PROTEIN METI-RELATED"/>
    <property type="match status" value="1"/>
</dbReference>
<feature type="transmembrane region" description="Helical" evidence="7">
    <location>
        <begin position="162"/>
        <end position="186"/>
    </location>
</feature>
<organism evidence="9 10">
    <name type="scientific">Paenibacillus plantiphilus</name>
    <dbReference type="NCBI Taxonomy" id="2905650"/>
    <lineage>
        <taxon>Bacteria</taxon>
        <taxon>Bacillati</taxon>
        <taxon>Bacillota</taxon>
        <taxon>Bacilli</taxon>
        <taxon>Bacillales</taxon>
        <taxon>Paenibacillaceae</taxon>
        <taxon>Paenibacillus</taxon>
    </lineage>
</organism>
<keyword evidence="2 7" id="KW-0813">Transport</keyword>
<evidence type="ECO:0000256" key="1">
    <source>
        <dbReference type="ARBA" id="ARBA00004651"/>
    </source>
</evidence>
<reference evidence="9" key="1">
    <citation type="submission" date="2022-01" db="EMBL/GenBank/DDBJ databases">
        <authorList>
            <person name="Criscuolo A."/>
        </authorList>
    </citation>
    <scope>NUCLEOTIDE SEQUENCE</scope>
    <source>
        <strain evidence="9">CIP111893</strain>
    </source>
</reference>
<evidence type="ECO:0000256" key="2">
    <source>
        <dbReference type="ARBA" id="ARBA00022448"/>
    </source>
</evidence>
<dbReference type="Pfam" id="PF00528">
    <property type="entry name" value="BPD_transp_1"/>
    <property type="match status" value="1"/>
</dbReference>
<proteinExistence type="inferred from homology"/>
<dbReference type="Proteomes" id="UP000838686">
    <property type="component" value="Unassembled WGS sequence"/>
</dbReference>
<gene>
    <name evidence="9" type="ORF">PAECIP111893_02845</name>
</gene>
<comment type="caution">
    <text evidence="9">The sequence shown here is derived from an EMBL/GenBank/DDBJ whole genome shotgun (WGS) entry which is preliminary data.</text>
</comment>
<dbReference type="SUPFAM" id="SSF161098">
    <property type="entry name" value="MetI-like"/>
    <property type="match status" value="1"/>
</dbReference>
<dbReference type="InterPro" id="IPR051322">
    <property type="entry name" value="AA_ABC_Transporter_Permease"/>
</dbReference>
<keyword evidence="10" id="KW-1185">Reference proteome</keyword>
<feature type="transmembrane region" description="Helical" evidence="7">
    <location>
        <begin position="192"/>
        <end position="216"/>
    </location>
</feature>
<evidence type="ECO:0000256" key="6">
    <source>
        <dbReference type="ARBA" id="ARBA00023136"/>
    </source>
</evidence>
<feature type="transmembrane region" description="Helical" evidence="7">
    <location>
        <begin position="87"/>
        <end position="110"/>
    </location>
</feature>
<dbReference type="RefSeq" id="WP_236343149.1">
    <property type="nucleotide sequence ID" value="NZ_CAKMMF010000014.1"/>
</dbReference>
<dbReference type="InterPro" id="IPR035906">
    <property type="entry name" value="MetI-like_sf"/>
</dbReference>
<dbReference type="InterPro" id="IPR000515">
    <property type="entry name" value="MetI-like"/>
</dbReference>
<keyword evidence="4 7" id="KW-0812">Transmembrane</keyword>
<feature type="transmembrane region" description="Helical" evidence="7">
    <location>
        <begin position="56"/>
        <end position="81"/>
    </location>
</feature>
<evidence type="ECO:0000259" key="8">
    <source>
        <dbReference type="PROSITE" id="PS50928"/>
    </source>
</evidence>
<name>A0ABM9CBH0_9BACL</name>
<feature type="domain" description="ABC transmembrane type-1" evidence="8">
    <location>
        <begin position="18"/>
        <end position="211"/>
    </location>
</feature>